<reference evidence="1 2" key="1">
    <citation type="journal article" date="2012" name="J. Bacteriol.">
        <title>Draft Genome Sequence of the Extremely Halophilic Archaeon Halogranum salarium B-1T.</title>
        <authorList>
            <person name="Kim K.K."/>
            <person name="Lee K.C."/>
            <person name="Lee J.S."/>
        </authorList>
    </citation>
    <scope>NUCLEOTIDE SEQUENCE [LARGE SCALE GENOMIC DNA]</scope>
    <source>
        <strain evidence="1 2">B-1</strain>
    </source>
</reference>
<organism evidence="1 2">
    <name type="scientific">Halogranum salarium B-1</name>
    <dbReference type="NCBI Taxonomy" id="1210908"/>
    <lineage>
        <taxon>Archaea</taxon>
        <taxon>Methanobacteriati</taxon>
        <taxon>Methanobacteriota</taxon>
        <taxon>Stenosarchaea group</taxon>
        <taxon>Halobacteria</taxon>
        <taxon>Halobacteriales</taxon>
        <taxon>Haloferacaceae</taxon>
    </lineage>
</organism>
<dbReference type="Proteomes" id="UP000007813">
    <property type="component" value="Unassembled WGS sequence"/>
</dbReference>
<protein>
    <submittedName>
        <fullName evidence="1">Uncharacterized protein</fullName>
    </submittedName>
</protein>
<dbReference type="AlphaFoldDB" id="J3JEK2"/>
<evidence type="ECO:0000313" key="1">
    <source>
        <dbReference type="EMBL" id="EJN58434.1"/>
    </source>
</evidence>
<evidence type="ECO:0000313" key="2">
    <source>
        <dbReference type="Proteomes" id="UP000007813"/>
    </source>
</evidence>
<gene>
    <name evidence="1" type="ORF">HSB1_29120</name>
</gene>
<accession>J3JEK2</accession>
<name>J3JEK2_9EURY</name>
<proteinExistence type="predicted"/>
<dbReference type="EMBL" id="ALJD01000008">
    <property type="protein sequence ID" value="EJN58434.1"/>
    <property type="molecule type" value="Genomic_DNA"/>
</dbReference>
<sequence length="50" mass="5533">MRTTDPALTGDFSFAVARNVMSNASLENSHDMCGTDMTRQTRVPLISSLW</sequence>
<comment type="caution">
    <text evidence="1">The sequence shown here is derived from an EMBL/GenBank/DDBJ whole genome shotgun (WGS) entry which is preliminary data.</text>
</comment>